<feature type="signal peptide" evidence="1">
    <location>
        <begin position="1"/>
        <end position="25"/>
    </location>
</feature>
<evidence type="ECO:0000313" key="3">
    <source>
        <dbReference type="Proteomes" id="UP000032534"/>
    </source>
</evidence>
<feature type="chain" id="PRO_5039607748" description="DUF5626 domain-containing protein" evidence="1">
    <location>
        <begin position="26"/>
        <end position="185"/>
    </location>
</feature>
<name>A0A0D7X498_9BACL</name>
<dbReference type="EMBL" id="JTHP01000011">
    <property type="protein sequence ID" value="KJD46074.1"/>
    <property type="molecule type" value="Genomic_DNA"/>
</dbReference>
<accession>A0A0D7X498</accession>
<comment type="caution">
    <text evidence="2">The sequence shown here is derived from an EMBL/GenBank/DDBJ whole genome shotgun (WGS) entry which is preliminary data.</text>
</comment>
<keyword evidence="3" id="KW-1185">Reference proteome</keyword>
<dbReference type="PATRIC" id="fig|159743.3.peg.1722"/>
<keyword evidence="1" id="KW-0732">Signal</keyword>
<gene>
    <name evidence="2" type="ORF">QD47_07835</name>
</gene>
<evidence type="ECO:0000313" key="2">
    <source>
        <dbReference type="EMBL" id="KJD46074.1"/>
    </source>
</evidence>
<organism evidence="2 3">
    <name type="scientific">Paenibacillus terrae</name>
    <dbReference type="NCBI Taxonomy" id="159743"/>
    <lineage>
        <taxon>Bacteria</taxon>
        <taxon>Bacillati</taxon>
        <taxon>Bacillota</taxon>
        <taxon>Bacilli</taxon>
        <taxon>Bacillales</taxon>
        <taxon>Paenibacillaceae</taxon>
        <taxon>Paenibacillus</taxon>
    </lineage>
</organism>
<reference evidence="2 3" key="1">
    <citation type="submission" date="2014-11" db="EMBL/GenBank/DDBJ databases">
        <title>Draft Genome Sequences of Paenibacillus polymyxa NRRL B-30509 and Paenibacillus terrae NRRL B-30644, Strains from a Poultry Environment that Produce Tridecaptin A and Paenicidins.</title>
        <authorList>
            <person name="van Belkum M.J."/>
            <person name="Lohans C.T."/>
            <person name="Vederas J.C."/>
        </authorList>
    </citation>
    <scope>NUCLEOTIDE SEQUENCE [LARGE SCALE GENOMIC DNA]</scope>
    <source>
        <strain evidence="2 3">NRRL B-30644</strain>
    </source>
</reference>
<dbReference type="RefSeq" id="WP_044645609.1">
    <property type="nucleotide sequence ID" value="NZ_JTHP01000011.1"/>
</dbReference>
<dbReference type="Proteomes" id="UP000032534">
    <property type="component" value="Unassembled WGS sequence"/>
</dbReference>
<sequence length="185" mass="20613">MKKLVCLVLSLIFLSVAYLPTATYAEQGSEQSYVTKYDIYIDPNSKNDQSSPPFNSFSAVTNDVYDSSSKIIKPTGYAGELIVTCDQIAGRMYCNWNIVLSSQYQISYVNFDMHFQKSGLGTWDTIGRKGITKRGSLTNRQGDHESFYIADWGKGYYRARVSGNITTVSSGVAYMLPQNSNTVPL</sequence>
<evidence type="ECO:0008006" key="4">
    <source>
        <dbReference type="Google" id="ProtNLM"/>
    </source>
</evidence>
<dbReference type="AlphaFoldDB" id="A0A0D7X498"/>
<evidence type="ECO:0000256" key="1">
    <source>
        <dbReference type="SAM" id="SignalP"/>
    </source>
</evidence>
<proteinExistence type="predicted"/>
<protein>
    <recommendedName>
        <fullName evidence="4">DUF5626 domain-containing protein</fullName>
    </recommendedName>
</protein>